<dbReference type="Proteomes" id="UP001079535">
    <property type="component" value="Unassembled WGS sequence"/>
</dbReference>
<gene>
    <name evidence="3" type="ORF">CDL23_13300</name>
    <name evidence="2" type="ORF">OZZ17_11975</name>
</gene>
<reference evidence="2" key="2">
    <citation type="submission" date="2022-11" db="EMBL/GenBank/DDBJ databases">
        <title>Temperate bacteriophages infecting mucin-degrading bacterium Ruminococcus gnavus from the human gut.</title>
        <authorList>
            <person name="Buttimer C."/>
        </authorList>
    </citation>
    <scope>NUCLEOTIDE SEQUENCE</scope>
    <source>
        <strain evidence="2">CCUG 49994</strain>
    </source>
</reference>
<evidence type="ECO:0000313" key="4">
    <source>
        <dbReference type="Proteomes" id="UP000235093"/>
    </source>
</evidence>
<accession>A0A2N5PAZ9</accession>
<comment type="caution">
    <text evidence="3">The sequence shown here is derived from an EMBL/GenBank/DDBJ whole genome shotgun (WGS) entry which is preliminary data.</text>
</comment>
<dbReference type="EMBL" id="NIHT01000024">
    <property type="protein sequence ID" value="PLT72317.1"/>
    <property type="molecule type" value="Genomic_DNA"/>
</dbReference>
<keyword evidence="1" id="KW-0812">Transmembrane</keyword>
<evidence type="ECO:0000313" key="2">
    <source>
        <dbReference type="EMBL" id="MCZ0668251.1"/>
    </source>
</evidence>
<dbReference type="Proteomes" id="UP000235093">
    <property type="component" value="Unassembled WGS sequence"/>
</dbReference>
<dbReference type="RefSeq" id="WP_101884226.1">
    <property type="nucleotide sequence ID" value="NZ_JAPRAY010000015.1"/>
</dbReference>
<keyword evidence="1" id="KW-0472">Membrane</keyword>
<feature type="transmembrane region" description="Helical" evidence="1">
    <location>
        <begin position="39"/>
        <end position="58"/>
    </location>
</feature>
<evidence type="ECO:0000313" key="3">
    <source>
        <dbReference type="EMBL" id="PLT72317.1"/>
    </source>
</evidence>
<evidence type="ECO:0000256" key="1">
    <source>
        <dbReference type="SAM" id="Phobius"/>
    </source>
</evidence>
<organism evidence="3 4">
    <name type="scientific">Mediterraneibacter gnavus</name>
    <name type="common">Ruminococcus gnavus</name>
    <dbReference type="NCBI Taxonomy" id="33038"/>
    <lineage>
        <taxon>Bacteria</taxon>
        <taxon>Bacillati</taxon>
        <taxon>Bacillota</taxon>
        <taxon>Clostridia</taxon>
        <taxon>Lachnospirales</taxon>
        <taxon>Lachnospiraceae</taxon>
        <taxon>Mediterraneibacter</taxon>
    </lineage>
</organism>
<dbReference type="EMBL" id="JAPRAY010000015">
    <property type="protein sequence ID" value="MCZ0668251.1"/>
    <property type="molecule type" value="Genomic_DNA"/>
</dbReference>
<name>A0A2N5PAZ9_MEDGN</name>
<feature type="transmembrane region" description="Helical" evidence="1">
    <location>
        <begin position="7"/>
        <end position="27"/>
    </location>
</feature>
<keyword evidence="1" id="KW-1133">Transmembrane helix</keyword>
<sequence length="63" mass="7218">MDIIITIAFLALYYILGLGTVITLKAGLEEDVELECEDYLAAARFPILLFVIFLDWIVRKIVR</sequence>
<reference evidence="3 4" key="1">
    <citation type="journal article" date="2017" name="Genome Med.">
        <title>A novel Ruminococcus gnavus clade enriched in inflammatory bowel disease patients.</title>
        <authorList>
            <person name="Hall A.B."/>
            <person name="Yassour M."/>
            <person name="Sauk J."/>
            <person name="Garner A."/>
            <person name="Jiang X."/>
            <person name="Arthur T."/>
            <person name="Lagoudas G.K."/>
            <person name="Vatanen T."/>
            <person name="Fornelos N."/>
            <person name="Wilson R."/>
            <person name="Bertha M."/>
            <person name="Cohen M."/>
            <person name="Garber J."/>
            <person name="Khalili H."/>
            <person name="Gevers D."/>
            <person name="Ananthakrishnan A.N."/>
            <person name="Kugathasan S."/>
            <person name="Lander E.S."/>
            <person name="Blainey P."/>
            <person name="Vlamakis H."/>
            <person name="Xavier R.J."/>
            <person name="Huttenhower C."/>
        </authorList>
    </citation>
    <scope>NUCLEOTIDE SEQUENCE [LARGE SCALE GENOMIC DNA]</scope>
    <source>
        <strain evidence="3 4">RJX1125</strain>
    </source>
</reference>
<dbReference type="AlphaFoldDB" id="A0A2N5PAZ9"/>
<protein>
    <submittedName>
        <fullName evidence="3">Uncharacterized protein</fullName>
    </submittedName>
</protein>
<proteinExistence type="predicted"/>